<sequence>MVVLLYKSGIPVKLSEKFSKLEFDIEGFLIGFTFKENTLSDSINYRFYFKAEFKTNDKKRSDLIDAYYDETQFLKYIENTGPDIPLGRDMIFKYKFNFDKYLARPGDSISVGVTNFNAPYDFFYDRKKYEFKIESTLDNKGIRSYSDSTTEGFEKIDYILRLPNKFTSQTISVPITPANRFGYHFYNKNLGNYINQYSNDADKRKLKKIVILIIFKIREIVEDIFPMLLSDEGSDLILEGAANSNDIDLSGLSDLEKMLFLLKKSWGYYYDPNSNLPHRSILEPFFNEQSSYSDFEYYYLGLVSFYNKTYKMPHTLSTFPQQIKYEHLLEILPINALSALPIEIIKKTLLLFIKTRNITETEEQFIVRLVLSVAQNQANDFLDFLLKIENGVNTNFDYLFHMLDDARIERIPVASWIADEKTNRMGFVYAVYQLWKVSKYNLVNSSKEINTESFFFNDGINFYKKENGHLKSVVLECGRISSVNSGDPEMQLQTNTWVNYQTDKTLKKELVTINKKIATTNLYLSTDGRYLADAQNLDRNETIPYTYHLYQSLTLIGHQADDRTILPNDQPIPAFLFYYSDDFKRILKIDAKIALAITIGIEVVLFFTFGGITQLKNLQYLKHITKIRAALSGELVATEEVLVWTGLEAGAFTTSISASTIYALGQYNAIQLPTEEQRKARENANKAFLYIALVSGGGTIYCRYKAVTAAEYALIDAAGTIGMPAEVKSVMQTLLGDKVNDVISFETKLSTLPQLEATNVIITRYTSYSDDLKRAFYRDFGEIQNSETKFWNSLNKTSTLDNWEELKRLDVLERNEISVVSSTARTKAYKNYYSEDSSRWYLERARINNRLSFMDNLGNEEGIYFDVLVNNPKKIPEHLGVDAAKKLLLKNNKDFWLINDFDNVTINKLQPHLEKAKAIALESTGGYNDWFTDLSKKSRAEKFLNDGARWSNGQLVEIPSENYLKATINADENVYLSVDIAFYNKKDVRISGMIQEIDGLLINNSTDKIEDIISMKLAKRRHSFDTDKNKLTLMKNLPDDGLEMKNYILNNPLFTLSDDIKNNAIKAKIIYTDLKTGEEMIVSPSIFKLKIKSSYDPIENFQKIHPETLNTTKEILIESSYQSIKNKF</sequence>
<accession>A0ABP7FDJ7</accession>
<proteinExistence type="predicted"/>
<dbReference type="Proteomes" id="UP001501367">
    <property type="component" value="Unassembled WGS sequence"/>
</dbReference>
<name>A0ABP7FDJ7_9FLAO</name>
<dbReference type="RefSeq" id="WP_345158092.1">
    <property type="nucleotide sequence ID" value="NZ_BAABDT010000002.1"/>
</dbReference>
<reference evidence="2" key="1">
    <citation type="journal article" date="2019" name="Int. J. Syst. Evol. Microbiol.">
        <title>The Global Catalogue of Microorganisms (GCM) 10K type strain sequencing project: providing services to taxonomists for standard genome sequencing and annotation.</title>
        <authorList>
            <consortium name="The Broad Institute Genomics Platform"/>
            <consortium name="The Broad Institute Genome Sequencing Center for Infectious Disease"/>
            <person name="Wu L."/>
            <person name="Ma J."/>
        </authorList>
    </citation>
    <scope>NUCLEOTIDE SEQUENCE [LARGE SCALE GENOMIC DNA]</scope>
    <source>
        <strain evidence="2">JCM 17336</strain>
    </source>
</reference>
<evidence type="ECO:0000313" key="2">
    <source>
        <dbReference type="Proteomes" id="UP001501367"/>
    </source>
</evidence>
<comment type="caution">
    <text evidence="1">The sequence shown here is derived from an EMBL/GenBank/DDBJ whole genome shotgun (WGS) entry which is preliminary data.</text>
</comment>
<gene>
    <name evidence="1" type="ORF">GCM10022422_17260</name>
</gene>
<keyword evidence="2" id="KW-1185">Reference proteome</keyword>
<protein>
    <submittedName>
        <fullName evidence="1">Uncharacterized protein</fullName>
    </submittedName>
</protein>
<dbReference type="EMBL" id="BAABDT010000002">
    <property type="protein sequence ID" value="GAA3734897.1"/>
    <property type="molecule type" value="Genomic_DNA"/>
</dbReference>
<organism evidence="1 2">
    <name type="scientific">Flavobacterium ginsengisoli</name>
    <dbReference type="NCBI Taxonomy" id="871694"/>
    <lineage>
        <taxon>Bacteria</taxon>
        <taxon>Pseudomonadati</taxon>
        <taxon>Bacteroidota</taxon>
        <taxon>Flavobacteriia</taxon>
        <taxon>Flavobacteriales</taxon>
        <taxon>Flavobacteriaceae</taxon>
        <taxon>Flavobacterium</taxon>
    </lineage>
</organism>
<evidence type="ECO:0000313" key="1">
    <source>
        <dbReference type="EMBL" id="GAA3734897.1"/>
    </source>
</evidence>